<name>A0A0E3WHG4_9BACL</name>
<dbReference type="RefSeq" id="WP_141639098.1">
    <property type="nucleotide sequence ID" value="NZ_AGBD01000650.1"/>
</dbReference>
<gene>
    <name evidence="2" type="ORF">PRIO_2839</name>
</gene>
<dbReference type="PATRIC" id="fig|1073571.4.peg.3029"/>
<dbReference type="Proteomes" id="UP000033163">
    <property type="component" value="Chromosome I"/>
</dbReference>
<feature type="region of interest" description="Disordered" evidence="1">
    <location>
        <begin position="1"/>
        <end position="27"/>
    </location>
</feature>
<sequence>MSETTQGSSATATSDQKSVPELQVEREKVSADIEQKKANITDLETNVIPLYEAQVKDLSTNSALAQQVQGTVDKSILEQRKTELTKLQQQLTDLDAKIAALLK</sequence>
<dbReference type="KEGG" id="pri:PRIO_2839"/>
<organism evidence="2 3">
    <name type="scientific">Paenibacillus riograndensis SBR5</name>
    <dbReference type="NCBI Taxonomy" id="1073571"/>
    <lineage>
        <taxon>Bacteria</taxon>
        <taxon>Bacillati</taxon>
        <taxon>Bacillota</taxon>
        <taxon>Bacilli</taxon>
        <taxon>Bacillales</taxon>
        <taxon>Paenibacillaceae</taxon>
        <taxon>Paenibacillus</taxon>
        <taxon>Paenibacillus sonchi group</taxon>
    </lineage>
</organism>
<reference evidence="3" key="1">
    <citation type="submission" date="2015-03" db="EMBL/GenBank/DDBJ databases">
        <authorList>
            <person name="Wibberg D."/>
        </authorList>
    </citation>
    <scope>NUCLEOTIDE SEQUENCE [LARGE SCALE GENOMIC DNA]</scope>
</reference>
<protein>
    <submittedName>
        <fullName evidence="2">Uncharacterized protein</fullName>
    </submittedName>
</protein>
<dbReference type="AlphaFoldDB" id="A0A0E3WHG4"/>
<accession>A0A0E3WHG4</accession>
<proteinExistence type="predicted"/>
<feature type="compositionally biased region" description="Polar residues" evidence="1">
    <location>
        <begin position="1"/>
        <end position="17"/>
    </location>
</feature>
<dbReference type="HOGENOM" id="CLU_2260994_0_0_9"/>
<evidence type="ECO:0000313" key="2">
    <source>
        <dbReference type="EMBL" id="CQR55243.1"/>
    </source>
</evidence>
<evidence type="ECO:0000256" key="1">
    <source>
        <dbReference type="SAM" id="MobiDB-lite"/>
    </source>
</evidence>
<dbReference type="EMBL" id="LN831776">
    <property type="protein sequence ID" value="CQR55243.1"/>
    <property type="molecule type" value="Genomic_DNA"/>
</dbReference>
<evidence type="ECO:0000313" key="3">
    <source>
        <dbReference type="Proteomes" id="UP000033163"/>
    </source>
</evidence>